<evidence type="ECO:0000313" key="2">
    <source>
        <dbReference type="Proteomes" id="UP000585050"/>
    </source>
</evidence>
<evidence type="ECO:0000313" key="1">
    <source>
        <dbReference type="EMBL" id="NLR94924.1"/>
    </source>
</evidence>
<dbReference type="EMBL" id="JABAIL010000016">
    <property type="protein sequence ID" value="NLR94924.1"/>
    <property type="molecule type" value="Genomic_DNA"/>
</dbReference>
<dbReference type="Proteomes" id="UP000585050">
    <property type="component" value="Unassembled WGS sequence"/>
</dbReference>
<comment type="caution">
    <text evidence="1">The sequence shown here is derived from an EMBL/GenBank/DDBJ whole genome shotgun (WGS) entry which is preliminary data.</text>
</comment>
<dbReference type="RefSeq" id="WP_168885634.1">
    <property type="nucleotide sequence ID" value="NZ_JABAIL010000016.1"/>
</dbReference>
<organism evidence="1 2">
    <name type="scientific">Flammeovirga agarivorans</name>
    <dbReference type="NCBI Taxonomy" id="2726742"/>
    <lineage>
        <taxon>Bacteria</taxon>
        <taxon>Pseudomonadati</taxon>
        <taxon>Bacteroidota</taxon>
        <taxon>Cytophagia</taxon>
        <taxon>Cytophagales</taxon>
        <taxon>Flammeovirgaceae</taxon>
        <taxon>Flammeovirga</taxon>
    </lineage>
</organism>
<sequence length="49" mass="5717">MKAAIEKEIAYLKMLIEDVKKHSIKEMPSKDIVLNKYNTELGKLQQLNK</sequence>
<keyword evidence="2" id="KW-1185">Reference proteome</keyword>
<proteinExistence type="predicted"/>
<name>A0A7X8XZ84_9BACT</name>
<reference evidence="1 2" key="1">
    <citation type="submission" date="2020-04" db="EMBL/GenBank/DDBJ databases">
        <title>Flammeovirga sp. SR4, a novel species isolated from seawater.</title>
        <authorList>
            <person name="Wang X."/>
        </authorList>
    </citation>
    <scope>NUCLEOTIDE SEQUENCE [LARGE SCALE GENOMIC DNA]</scope>
    <source>
        <strain evidence="1 2">SR4</strain>
    </source>
</reference>
<gene>
    <name evidence="1" type="ORF">HGP29_27205</name>
</gene>
<dbReference type="AlphaFoldDB" id="A0A7X8XZ84"/>
<protein>
    <submittedName>
        <fullName evidence="1">Uncharacterized protein</fullName>
    </submittedName>
</protein>
<accession>A0A7X8XZ84</accession>